<dbReference type="EMBL" id="MU251253">
    <property type="protein sequence ID" value="KAG9254648.1"/>
    <property type="molecule type" value="Genomic_DNA"/>
</dbReference>
<accession>A0A9P7ZM42</accession>
<feature type="compositionally biased region" description="Low complexity" evidence="1">
    <location>
        <begin position="18"/>
        <end position="29"/>
    </location>
</feature>
<evidence type="ECO:0000313" key="2">
    <source>
        <dbReference type="EMBL" id="KAG9254648.1"/>
    </source>
</evidence>
<feature type="compositionally biased region" description="Basic and acidic residues" evidence="1">
    <location>
        <begin position="30"/>
        <end position="40"/>
    </location>
</feature>
<keyword evidence="3" id="KW-1185">Reference proteome</keyword>
<evidence type="ECO:0000256" key="1">
    <source>
        <dbReference type="SAM" id="MobiDB-lite"/>
    </source>
</evidence>
<dbReference type="AlphaFoldDB" id="A0A9P7ZM42"/>
<feature type="compositionally biased region" description="Polar residues" evidence="1">
    <location>
        <begin position="122"/>
        <end position="135"/>
    </location>
</feature>
<dbReference type="RefSeq" id="XP_046118572.1">
    <property type="nucleotide sequence ID" value="XM_046262191.1"/>
</dbReference>
<reference evidence="2" key="1">
    <citation type="journal article" date="2021" name="IMA Fungus">
        <title>Genomic characterization of three marine fungi, including Emericellopsis atlantica sp. nov. with signatures of a generalist lifestyle and marine biomass degradation.</title>
        <authorList>
            <person name="Hagestad O.C."/>
            <person name="Hou L."/>
            <person name="Andersen J.H."/>
            <person name="Hansen E.H."/>
            <person name="Altermark B."/>
            <person name="Li C."/>
            <person name="Kuhnert E."/>
            <person name="Cox R.J."/>
            <person name="Crous P.W."/>
            <person name="Spatafora J.W."/>
            <person name="Lail K."/>
            <person name="Amirebrahimi M."/>
            <person name="Lipzen A."/>
            <person name="Pangilinan J."/>
            <person name="Andreopoulos W."/>
            <person name="Hayes R.D."/>
            <person name="Ng V."/>
            <person name="Grigoriev I.V."/>
            <person name="Jackson S.A."/>
            <person name="Sutton T.D.S."/>
            <person name="Dobson A.D.W."/>
            <person name="Rama T."/>
        </authorList>
    </citation>
    <scope>NUCLEOTIDE SEQUENCE</scope>
    <source>
        <strain evidence="2">TS7</strain>
    </source>
</reference>
<dbReference type="InterPro" id="IPR018247">
    <property type="entry name" value="EF_Hand_1_Ca_BS"/>
</dbReference>
<name>A0A9P7ZM42_9HYPO</name>
<dbReference type="OrthoDB" id="4202871at2759"/>
<proteinExistence type="predicted"/>
<evidence type="ECO:0000313" key="3">
    <source>
        <dbReference type="Proteomes" id="UP000887229"/>
    </source>
</evidence>
<organism evidence="2 3">
    <name type="scientific">Emericellopsis atlantica</name>
    <dbReference type="NCBI Taxonomy" id="2614577"/>
    <lineage>
        <taxon>Eukaryota</taxon>
        <taxon>Fungi</taxon>
        <taxon>Dikarya</taxon>
        <taxon>Ascomycota</taxon>
        <taxon>Pezizomycotina</taxon>
        <taxon>Sordariomycetes</taxon>
        <taxon>Hypocreomycetidae</taxon>
        <taxon>Hypocreales</taxon>
        <taxon>Bionectriaceae</taxon>
        <taxon>Emericellopsis</taxon>
    </lineage>
</organism>
<protein>
    <submittedName>
        <fullName evidence="2">Uncharacterized protein</fullName>
    </submittedName>
</protein>
<dbReference type="GeneID" id="70293094"/>
<comment type="caution">
    <text evidence="2">The sequence shown here is derived from an EMBL/GenBank/DDBJ whole genome shotgun (WGS) entry which is preliminary data.</text>
</comment>
<sequence>MNSPPGDTDSLRDFNRRSPSPSHSLSDLSSDGHFDDEKSLRPAPHHHLSVSEIESTGGFSPPAWRRNHDSGARSSNELWTGPGEHRPPMLLDLSNGFEVQDHAEHSDRALARAAAVRLPRASQSPAMTRQSSPEISRSDPREVPASAETNNETYMRFAWRAEVTQRTGPIDTLVNMVRTPYRAATRTRVSTVTSIFVAILSIMFLKIVLSPVKSRPAGDLVKIAGIARSFEPLIYYSEHANVQAQGLLSTSMAVVDLSESMRRSTMDYAPRLVVTLDSLSEDLRMLAVEVTRFLTTVDSDMDGILSVMDWSKMHLSRFQSNKHQGLLSSAYDNVYDALSSAHILEDDAGHQTSAGAVTTYIFGFPEAKREQRLIQHMFDEFITVLDESITSELEQSLSLFQLYDAVDKNMANVGRTVAQESSTQDHLHNDALSGLWARILGPNAADISKYEKNHRLLTNVRASTNQNRALLEHHKTQLLSLQQSLNRLRGQLVSPRMRGANQTVLTLEDQIQGIDDVNRYLTDIRLKQKSRVMENLYARMPSQATHMGWDVHEVAGGGGPN</sequence>
<feature type="region of interest" description="Disordered" evidence="1">
    <location>
        <begin position="116"/>
        <end position="149"/>
    </location>
</feature>
<dbReference type="Proteomes" id="UP000887229">
    <property type="component" value="Unassembled WGS sequence"/>
</dbReference>
<feature type="region of interest" description="Disordered" evidence="1">
    <location>
        <begin position="1"/>
        <end position="91"/>
    </location>
</feature>
<gene>
    <name evidence="2" type="ORF">F5Z01DRAFT_636131</name>
</gene>
<dbReference type="PROSITE" id="PS00018">
    <property type="entry name" value="EF_HAND_1"/>
    <property type="match status" value="1"/>
</dbReference>